<dbReference type="PROSITE" id="PS51257">
    <property type="entry name" value="PROKAR_LIPOPROTEIN"/>
    <property type="match status" value="1"/>
</dbReference>
<dbReference type="HOGENOM" id="CLU_146022_0_0_4"/>
<dbReference type="AlphaFoldDB" id="S6AFM2"/>
<dbReference type="EMBL" id="AP013066">
    <property type="protein sequence ID" value="BAN34691.1"/>
    <property type="molecule type" value="Genomic_DNA"/>
</dbReference>
<name>S6AFM2_SULDS</name>
<dbReference type="OrthoDB" id="5405851at2"/>
<accession>S6AFM2</accession>
<evidence type="ECO:0000313" key="2">
    <source>
        <dbReference type="Proteomes" id="UP000015559"/>
    </source>
</evidence>
<sequence>MKKMLLGVALAGLLGLSGCDYLPFGFTPVKEIMTSPAQFEGKEVRVKGKVKDIVKVPLVDLKLYVLDDGSGEVTVVAGESLPAVNETVTVKGVVESMAIMGGESIGLRIKEKKRF</sequence>
<proteinExistence type="predicted"/>
<reference evidence="1 2" key="1">
    <citation type="journal article" date="2012" name="Appl. Environ. Microbiol.">
        <title>Draft genome sequence of a psychrotolerant sulfur-oxidizing bacterium, Sulfuricella denitrificans skB26, and proteomic insights into cold adaptation.</title>
        <authorList>
            <person name="Watanabe T."/>
            <person name="Kojima H."/>
            <person name="Fukui M."/>
        </authorList>
    </citation>
    <scope>NUCLEOTIDE SEQUENCE [LARGE SCALE GENOMIC DNA]</scope>
    <source>
        <strain evidence="2">skB26</strain>
    </source>
</reference>
<dbReference type="Proteomes" id="UP000015559">
    <property type="component" value="Chromosome"/>
</dbReference>
<dbReference type="RefSeq" id="WP_009206362.1">
    <property type="nucleotide sequence ID" value="NC_022357.1"/>
</dbReference>
<keyword evidence="2" id="KW-1185">Reference proteome</keyword>
<dbReference type="STRING" id="1163617.SCD_n00850"/>
<evidence type="ECO:0000313" key="1">
    <source>
        <dbReference type="EMBL" id="BAN34691.1"/>
    </source>
</evidence>
<dbReference type="eggNOG" id="ENOG50335KX">
    <property type="taxonomic scope" value="Bacteria"/>
</dbReference>
<protein>
    <recommendedName>
        <fullName evidence="3">Nucleic acid binding OB-fold tRNA/helicase-type</fullName>
    </recommendedName>
</protein>
<dbReference type="KEGG" id="sdr:SCD_n00850"/>
<evidence type="ECO:0008006" key="3">
    <source>
        <dbReference type="Google" id="ProtNLM"/>
    </source>
</evidence>
<organism evidence="1 2">
    <name type="scientific">Sulfuricella denitrificans (strain DSM 22764 / NBRC 105220 / skB26)</name>
    <dbReference type="NCBI Taxonomy" id="1163617"/>
    <lineage>
        <taxon>Bacteria</taxon>
        <taxon>Pseudomonadati</taxon>
        <taxon>Pseudomonadota</taxon>
        <taxon>Betaproteobacteria</taxon>
        <taxon>Nitrosomonadales</taxon>
        <taxon>Sulfuricellaceae</taxon>
        <taxon>Sulfuricella</taxon>
    </lineage>
</organism>
<gene>
    <name evidence="1" type="ORF">SCD_n00850</name>
</gene>